<name>A0A4R3LC48_9BACL</name>
<proteinExistence type="predicted"/>
<evidence type="ECO:0000313" key="1">
    <source>
        <dbReference type="EMBL" id="TCS96878.1"/>
    </source>
</evidence>
<protein>
    <submittedName>
        <fullName evidence="1">Uncharacterized protein</fullName>
    </submittedName>
</protein>
<reference evidence="1 2" key="1">
    <citation type="submission" date="2019-03" db="EMBL/GenBank/DDBJ databases">
        <title>Genomic Encyclopedia of Type Strains, Phase IV (KMG-IV): sequencing the most valuable type-strain genomes for metagenomic binning, comparative biology and taxonomic classification.</title>
        <authorList>
            <person name="Goeker M."/>
        </authorList>
    </citation>
    <scope>NUCLEOTIDE SEQUENCE [LARGE SCALE GENOMIC DNA]</scope>
    <source>
        <strain evidence="1 2">DSM 45707</strain>
    </source>
</reference>
<comment type="caution">
    <text evidence="1">The sequence shown here is derived from an EMBL/GenBank/DDBJ whole genome shotgun (WGS) entry which is preliminary data.</text>
</comment>
<evidence type="ECO:0000313" key="2">
    <source>
        <dbReference type="Proteomes" id="UP000294937"/>
    </source>
</evidence>
<dbReference type="OrthoDB" id="2989244at2"/>
<keyword evidence="2" id="KW-1185">Reference proteome</keyword>
<organism evidence="1 2">
    <name type="scientific">Hazenella coriacea</name>
    <dbReference type="NCBI Taxonomy" id="1179467"/>
    <lineage>
        <taxon>Bacteria</taxon>
        <taxon>Bacillati</taxon>
        <taxon>Bacillota</taxon>
        <taxon>Bacilli</taxon>
        <taxon>Bacillales</taxon>
        <taxon>Thermoactinomycetaceae</taxon>
        <taxon>Hazenella</taxon>
    </lineage>
</organism>
<dbReference type="RefSeq" id="WP_131923255.1">
    <property type="nucleotide sequence ID" value="NZ_SMAG01000001.1"/>
</dbReference>
<accession>A0A4R3LC48</accession>
<gene>
    <name evidence="1" type="ORF">EDD58_101523</name>
</gene>
<sequence length="375" mass="43303">MKKVLLSLAAIIIIIFICLAIGLTILFNEIEDFTNSFDTSDEALIAYAKKEHNIPIRVIENPGVPGGELIYKDAKVVTEDGEEIHFDIYISGIGPFLGRITGDNYKEAKQKLDLNRKYKGSAIFHELENLGYKNLTFGKSKKDFDFKAEIEGMSFADQQMFNHIFRSLPSFYKLKKELHKSNYSIDEIYIVTNSGTFAINGANLDLNQTYSSPEHLRNQFAQQNIDVFSSFLFEKDFSQIQSILPILQANGFNDGNKNRFRLKCYEMTTYERCDAYSFEIHTGDQKPVRTPLRYDDPVAKAKLLKAIQSLQKVDLPIKKLEVNLVYVPEKMEKQSIPEKELKEQEHLHFFSTTVKIKDFRQIKTVDDIYFDYLSR</sequence>
<dbReference type="Proteomes" id="UP000294937">
    <property type="component" value="Unassembled WGS sequence"/>
</dbReference>
<dbReference type="EMBL" id="SMAG01000001">
    <property type="protein sequence ID" value="TCS96878.1"/>
    <property type="molecule type" value="Genomic_DNA"/>
</dbReference>
<dbReference type="AlphaFoldDB" id="A0A4R3LC48"/>